<dbReference type="PANTHER" id="PTHR35908:SF1">
    <property type="entry name" value="CONSERVED PROTEIN"/>
    <property type="match status" value="1"/>
</dbReference>
<gene>
    <name evidence="2" type="ORF">GCM10023350_04360</name>
</gene>
<evidence type="ECO:0000313" key="2">
    <source>
        <dbReference type="EMBL" id="GAA4725001.1"/>
    </source>
</evidence>
<accession>A0ABP8YCV0</accession>
<evidence type="ECO:0000313" key="3">
    <source>
        <dbReference type="Proteomes" id="UP001499882"/>
    </source>
</evidence>
<evidence type="ECO:0000259" key="1">
    <source>
        <dbReference type="Pfam" id="PF18029"/>
    </source>
</evidence>
<dbReference type="EMBL" id="BAABKN010000004">
    <property type="protein sequence ID" value="GAA4725001.1"/>
    <property type="molecule type" value="Genomic_DNA"/>
</dbReference>
<reference evidence="3" key="1">
    <citation type="journal article" date="2019" name="Int. J. Syst. Evol. Microbiol.">
        <title>The Global Catalogue of Microorganisms (GCM) 10K type strain sequencing project: providing services to taxonomists for standard genome sequencing and annotation.</title>
        <authorList>
            <consortium name="The Broad Institute Genomics Platform"/>
            <consortium name="The Broad Institute Genome Sequencing Center for Infectious Disease"/>
            <person name="Wu L."/>
            <person name="Ma J."/>
        </authorList>
    </citation>
    <scope>NUCLEOTIDE SEQUENCE [LARGE SCALE GENOMIC DNA]</scope>
    <source>
        <strain evidence="3">JCM 18532</strain>
    </source>
</reference>
<dbReference type="Proteomes" id="UP001499882">
    <property type="component" value="Unassembled WGS sequence"/>
</dbReference>
<name>A0ABP8YCV0_9ACTN</name>
<comment type="caution">
    <text evidence="2">The sequence shown here is derived from an EMBL/GenBank/DDBJ whole genome shotgun (WGS) entry which is preliminary data.</text>
</comment>
<dbReference type="SUPFAM" id="SSF54593">
    <property type="entry name" value="Glyoxalase/Bleomycin resistance protein/Dihydroxybiphenyl dioxygenase"/>
    <property type="match status" value="2"/>
</dbReference>
<dbReference type="RefSeq" id="WP_345524906.1">
    <property type="nucleotide sequence ID" value="NZ_BAABKN010000004.1"/>
</dbReference>
<sequence length="225" mass="24517">MSAPIARFKDLCIDAVDPVLLGRFWADLLRLDLEQRADGLVLLTGADQASTIWVNPVPEPVTVKQRVHLDVHVADVADALALGATPLDLDSFAWKVLRDPEGGELCVFPREKVPARRLYEIGIDCADPAGLAAWWAGLIGGRWELDEEDGCASLAEIPGAPFESLVFAHVPEPKTVKNRIHWDVATTDLGLLTAYGAQVLRSPDDEVVWTVLADPDGNEFCAFVN</sequence>
<dbReference type="InterPro" id="IPR041581">
    <property type="entry name" value="Glyoxalase_6"/>
</dbReference>
<keyword evidence="3" id="KW-1185">Reference proteome</keyword>
<dbReference type="PANTHER" id="PTHR35908">
    <property type="entry name" value="HYPOTHETICAL FUSION PROTEIN"/>
    <property type="match status" value="1"/>
</dbReference>
<dbReference type="Pfam" id="PF18029">
    <property type="entry name" value="Glyoxalase_6"/>
    <property type="match status" value="2"/>
</dbReference>
<organism evidence="2 3">
    <name type="scientific">Nocardioides endophyticus</name>
    <dbReference type="NCBI Taxonomy" id="1353775"/>
    <lineage>
        <taxon>Bacteria</taxon>
        <taxon>Bacillati</taxon>
        <taxon>Actinomycetota</taxon>
        <taxon>Actinomycetes</taxon>
        <taxon>Propionibacteriales</taxon>
        <taxon>Nocardioidaceae</taxon>
        <taxon>Nocardioides</taxon>
    </lineage>
</organism>
<dbReference type="Gene3D" id="3.10.180.10">
    <property type="entry name" value="2,3-Dihydroxybiphenyl 1,2-Dioxygenase, domain 1"/>
    <property type="match status" value="2"/>
</dbReference>
<feature type="domain" description="Glyoxalase-like" evidence="1">
    <location>
        <begin position="11"/>
        <end position="108"/>
    </location>
</feature>
<protein>
    <submittedName>
        <fullName evidence="2">VOC family protein</fullName>
    </submittedName>
</protein>
<proteinExistence type="predicted"/>
<feature type="domain" description="Glyoxalase-like" evidence="1">
    <location>
        <begin position="121"/>
        <end position="222"/>
    </location>
</feature>
<dbReference type="InterPro" id="IPR029068">
    <property type="entry name" value="Glyas_Bleomycin-R_OHBP_Dase"/>
</dbReference>